<dbReference type="SUPFAM" id="SSF52980">
    <property type="entry name" value="Restriction endonuclease-like"/>
    <property type="match status" value="1"/>
</dbReference>
<keyword evidence="2" id="KW-0540">Nuclease</keyword>
<dbReference type="PANTHER" id="PTHR35400:SF3">
    <property type="entry name" value="SLL1072 PROTEIN"/>
    <property type="match status" value="1"/>
</dbReference>
<name>A0ABT9N523_9ACTN</name>
<dbReference type="InterPro" id="IPR012296">
    <property type="entry name" value="Nuclease_put_TT1808"/>
</dbReference>
<keyword evidence="3" id="KW-1185">Reference proteome</keyword>
<keyword evidence="2" id="KW-0378">Hydrolase</keyword>
<gene>
    <name evidence="2" type="ORF">J2S43_007312</name>
</gene>
<dbReference type="InterPro" id="IPR008538">
    <property type="entry name" value="Uma2"/>
</dbReference>
<protein>
    <submittedName>
        <fullName evidence="2">Uma2 family endonuclease</fullName>
    </submittedName>
</protein>
<dbReference type="GO" id="GO:0004519">
    <property type="term" value="F:endonuclease activity"/>
    <property type="evidence" value="ECO:0007669"/>
    <property type="project" value="UniProtKB-KW"/>
</dbReference>
<dbReference type="InterPro" id="IPR011335">
    <property type="entry name" value="Restrct_endonuc-II-like"/>
</dbReference>
<keyword evidence="2" id="KW-0255">Endonuclease</keyword>
<dbReference type="Pfam" id="PF05685">
    <property type="entry name" value="Uma2"/>
    <property type="match status" value="1"/>
</dbReference>
<dbReference type="CDD" id="cd06260">
    <property type="entry name" value="DUF820-like"/>
    <property type="match status" value="1"/>
</dbReference>
<organism evidence="2 3">
    <name type="scientific">Catenuloplanes nepalensis</name>
    <dbReference type="NCBI Taxonomy" id="587533"/>
    <lineage>
        <taxon>Bacteria</taxon>
        <taxon>Bacillati</taxon>
        <taxon>Actinomycetota</taxon>
        <taxon>Actinomycetes</taxon>
        <taxon>Micromonosporales</taxon>
        <taxon>Micromonosporaceae</taxon>
        <taxon>Catenuloplanes</taxon>
    </lineage>
</organism>
<sequence>MLEHDGPWTEQDYFALGQSPSRIELIDGSLLVSPSASKKHRIISRRLANLLEPAAEAAGLVVIEAINVRLRPGRIVIPDIVVADTDEEGGTVEAGEVHMLVEIVSPSNAATDRVIKVQLYAAARIPAYLLVEPETKSMRLLRLAGEHYAEVAVSTDSLALTAPIAVTLRVADLLSR</sequence>
<evidence type="ECO:0000313" key="2">
    <source>
        <dbReference type="EMBL" id="MDP9798800.1"/>
    </source>
</evidence>
<dbReference type="EMBL" id="JAUSRA010000001">
    <property type="protein sequence ID" value="MDP9798800.1"/>
    <property type="molecule type" value="Genomic_DNA"/>
</dbReference>
<proteinExistence type="predicted"/>
<dbReference type="Gene3D" id="3.90.1570.10">
    <property type="entry name" value="tt1808, chain A"/>
    <property type="match status" value="1"/>
</dbReference>
<dbReference type="PANTHER" id="PTHR35400">
    <property type="entry name" value="SLR1083 PROTEIN"/>
    <property type="match status" value="1"/>
</dbReference>
<evidence type="ECO:0000313" key="3">
    <source>
        <dbReference type="Proteomes" id="UP001240984"/>
    </source>
</evidence>
<reference evidence="2 3" key="1">
    <citation type="submission" date="2023-07" db="EMBL/GenBank/DDBJ databases">
        <title>Sequencing the genomes of 1000 actinobacteria strains.</title>
        <authorList>
            <person name="Klenk H.-P."/>
        </authorList>
    </citation>
    <scope>NUCLEOTIDE SEQUENCE [LARGE SCALE GENOMIC DNA]</scope>
    <source>
        <strain evidence="2 3">DSM 44710</strain>
    </source>
</reference>
<accession>A0ABT9N523</accession>
<dbReference type="Proteomes" id="UP001240984">
    <property type="component" value="Unassembled WGS sequence"/>
</dbReference>
<comment type="caution">
    <text evidence="2">The sequence shown here is derived from an EMBL/GenBank/DDBJ whole genome shotgun (WGS) entry which is preliminary data.</text>
</comment>
<evidence type="ECO:0000259" key="1">
    <source>
        <dbReference type="Pfam" id="PF05685"/>
    </source>
</evidence>
<feature type="domain" description="Putative restriction endonuclease" evidence="1">
    <location>
        <begin position="11"/>
        <end position="164"/>
    </location>
</feature>